<evidence type="ECO:0000256" key="1">
    <source>
        <dbReference type="SAM" id="Phobius"/>
    </source>
</evidence>
<dbReference type="Proteomes" id="UP000232412">
    <property type="component" value="Unassembled WGS sequence"/>
</dbReference>
<proteinExistence type="predicted"/>
<dbReference type="RefSeq" id="WP_101010751.1">
    <property type="nucleotide sequence ID" value="NZ_FRFC01000005.1"/>
</dbReference>
<keyword evidence="3" id="KW-1185">Reference proteome</keyword>
<sequence length="219" mass="25942">MHNNDDLKKLLEKYDKLRSVANRGSGDKRFLQKYKFLKRVAGWKWFKIFSTNTYDLPFASNRIRKDIRSTLINILRLHEINYWRTERSNEFSKEAMKTINEYLAEIPKLPSLEKRFTDNFLGILGVVVGVIAIIASNWSNVISPDFAIVFEIISIVFGLIVMLPFLTFYSTNKILNYLSEKDLQEYWMEKLVIKDLRHKIITELVELNDRTYAELDKKY</sequence>
<feature type="transmembrane region" description="Helical" evidence="1">
    <location>
        <begin position="120"/>
        <end position="140"/>
    </location>
</feature>
<keyword evidence="1" id="KW-0812">Transmembrane</keyword>
<accession>A0A2H1EIW0</accession>
<keyword evidence="1" id="KW-1133">Transmembrane helix</keyword>
<dbReference type="EMBL" id="FRFC01000005">
    <property type="protein sequence ID" value="SHO47629.1"/>
    <property type="molecule type" value="Genomic_DNA"/>
</dbReference>
<protein>
    <submittedName>
        <fullName evidence="2">CRISPR-associated protein Cas5</fullName>
    </submittedName>
</protein>
<gene>
    <name evidence="2" type="ORF">NSIN_40152</name>
</gene>
<name>A0A2H1EIW0_9ARCH</name>
<organism evidence="2 3">
    <name type="scientific">Nitrosotalea sinensis</name>
    <dbReference type="NCBI Taxonomy" id="1499975"/>
    <lineage>
        <taxon>Archaea</taxon>
        <taxon>Nitrososphaerota</taxon>
        <taxon>Nitrososphaeria</taxon>
        <taxon>Nitrosotaleales</taxon>
        <taxon>Nitrosotaleaceae</taxon>
        <taxon>Nitrosotalea</taxon>
    </lineage>
</organism>
<feature type="transmembrane region" description="Helical" evidence="1">
    <location>
        <begin position="146"/>
        <end position="169"/>
    </location>
</feature>
<evidence type="ECO:0000313" key="3">
    <source>
        <dbReference type="Proteomes" id="UP000232412"/>
    </source>
</evidence>
<keyword evidence="1" id="KW-0472">Membrane</keyword>
<dbReference type="AlphaFoldDB" id="A0A2H1EIW0"/>
<reference evidence="3" key="1">
    <citation type="submission" date="2016-12" db="EMBL/GenBank/DDBJ databases">
        <authorList>
            <person name="Herbold C."/>
        </authorList>
    </citation>
    <scope>NUCLEOTIDE SEQUENCE [LARGE SCALE GENOMIC DNA]</scope>
</reference>
<evidence type="ECO:0000313" key="2">
    <source>
        <dbReference type="EMBL" id="SHO47629.1"/>
    </source>
</evidence>